<name>A0A6M5UD68_9MICO</name>
<keyword evidence="1" id="KW-0812">Transmembrane</keyword>
<dbReference type="AlphaFoldDB" id="A0A6M5UD68"/>
<accession>A0A6M5UD68</accession>
<keyword evidence="1" id="KW-0472">Membrane</keyword>
<evidence type="ECO:0000256" key="1">
    <source>
        <dbReference type="SAM" id="Phobius"/>
    </source>
</evidence>
<keyword evidence="1" id="KW-1133">Transmembrane helix</keyword>
<evidence type="ECO:0000313" key="3">
    <source>
        <dbReference type="Proteomes" id="UP000451354"/>
    </source>
</evidence>
<organism evidence="2 3">
    <name type="scientific">Cellulosimicrobium protaetiae</name>
    <dbReference type="NCBI Taxonomy" id="2587808"/>
    <lineage>
        <taxon>Bacteria</taxon>
        <taxon>Bacillati</taxon>
        <taxon>Actinomycetota</taxon>
        <taxon>Actinomycetes</taxon>
        <taxon>Micrococcales</taxon>
        <taxon>Promicromonosporaceae</taxon>
        <taxon>Cellulosimicrobium</taxon>
    </lineage>
</organism>
<proteinExistence type="predicted"/>
<dbReference type="RefSeq" id="WP_154798443.1">
    <property type="nucleotide sequence ID" value="NZ_CP052757.1"/>
</dbReference>
<keyword evidence="3" id="KW-1185">Reference proteome</keyword>
<dbReference type="Proteomes" id="UP000451354">
    <property type="component" value="Chromosome"/>
</dbReference>
<dbReference type="KEGG" id="cprt:FIC82_009935"/>
<evidence type="ECO:0000313" key="2">
    <source>
        <dbReference type="EMBL" id="QJW36466.1"/>
    </source>
</evidence>
<sequence length="202" mass="21984">MHDVARVHAKLAPDTGAGYWSWPVPSPGIGSGVVWGGVRLRERAARRASTRFCVMDVQLVVAVIAALASIAAALVSWNSQRRATAGARAIASVNHRVAALDREEERLRADFVAFLDAVGSVQELHDIGRVLGTGEILAANPRCTRELREAVMDIREWANSKYNPRAAASGTQADSRFDEARVAFQDAVEEIQRDRAEVLAEQ</sequence>
<feature type="transmembrane region" description="Helical" evidence="1">
    <location>
        <begin position="20"/>
        <end position="38"/>
    </location>
</feature>
<dbReference type="EMBL" id="CP052757">
    <property type="protein sequence ID" value="QJW36466.1"/>
    <property type="molecule type" value="Genomic_DNA"/>
</dbReference>
<protein>
    <submittedName>
        <fullName evidence="2">Uncharacterized protein</fullName>
    </submittedName>
</protein>
<reference evidence="3" key="1">
    <citation type="journal article" date="2022" name="Int. J. Syst. Evol. Microbiol.">
        <title>Cellulosimicrobium protaetiae sp. nov., isolated from the gut of the larva of Protaetia brevitarsis seulensis.</title>
        <authorList>
            <person name="Le Han H."/>
            <person name="Nguyen T.T.H."/>
            <person name="Li Z."/>
            <person name="Shin N.R."/>
            <person name="Kim S.G."/>
        </authorList>
    </citation>
    <scope>NUCLEOTIDE SEQUENCE [LARGE SCALE GENOMIC DNA]</scope>
    <source>
        <strain evidence="3">BI34</strain>
    </source>
</reference>
<gene>
    <name evidence="2" type="ORF">FIC82_009935</name>
</gene>
<feature type="transmembrane region" description="Helical" evidence="1">
    <location>
        <begin position="59"/>
        <end position="77"/>
    </location>
</feature>